<dbReference type="InterPro" id="IPR001245">
    <property type="entry name" value="Ser-Thr/Tyr_kinase_cat_dom"/>
</dbReference>
<name>A0A2U1L3A2_ARTAN</name>
<keyword evidence="2" id="KW-0472">Membrane</keyword>
<feature type="region of interest" description="Disordered" evidence="4">
    <location>
        <begin position="43"/>
        <end position="65"/>
    </location>
</feature>
<keyword evidence="6" id="KW-0808">Transferase</keyword>
<evidence type="ECO:0000256" key="1">
    <source>
        <dbReference type="ARBA" id="ARBA00004236"/>
    </source>
</evidence>
<feature type="domain" description="Protein kinase" evidence="5">
    <location>
        <begin position="96"/>
        <end position="370"/>
    </location>
</feature>
<dbReference type="InterPro" id="IPR017441">
    <property type="entry name" value="Protein_kinase_ATP_BS"/>
</dbReference>
<comment type="caution">
    <text evidence="6">The sequence shown here is derived from an EMBL/GenBank/DDBJ whole genome shotgun (WGS) entry which is preliminary data.</text>
</comment>
<dbReference type="InterPro" id="IPR011009">
    <property type="entry name" value="Kinase-like_dom_sf"/>
</dbReference>
<evidence type="ECO:0000259" key="5">
    <source>
        <dbReference type="PROSITE" id="PS50011"/>
    </source>
</evidence>
<dbReference type="GO" id="GO:0004672">
    <property type="term" value="F:protein kinase activity"/>
    <property type="evidence" value="ECO:0007669"/>
    <property type="project" value="InterPro"/>
</dbReference>
<dbReference type="Pfam" id="PF07714">
    <property type="entry name" value="PK_Tyr_Ser-Thr"/>
    <property type="match status" value="1"/>
</dbReference>
<reference evidence="6 7" key="1">
    <citation type="journal article" date="2018" name="Mol. Plant">
        <title>The genome of Artemisia annua provides insight into the evolution of Asteraceae family and artemisinin biosynthesis.</title>
        <authorList>
            <person name="Shen Q."/>
            <person name="Zhang L."/>
            <person name="Liao Z."/>
            <person name="Wang S."/>
            <person name="Yan T."/>
            <person name="Shi P."/>
            <person name="Liu M."/>
            <person name="Fu X."/>
            <person name="Pan Q."/>
            <person name="Wang Y."/>
            <person name="Lv Z."/>
            <person name="Lu X."/>
            <person name="Zhang F."/>
            <person name="Jiang W."/>
            <person name="Ma Y."/>
            <person name="Chen M."/>
            <person name="Hao X."/>
            <person name="Li L."/>
            <person name="Tang Y."/>
            <person name="Lv G."/>
            <person name="Zhou Y."/>
            <person name="Sun X."/>
            <person name="Brodelius P.E."/>
            <person name="Rose J.K.C."/>
            <person name="Tang K."/>
        </authorList>
    </citation>
    <scope>NUCLEOTIDE SEQUENCE [LARGE SCALE GENOMIC DNA]</scope>
    <source>
        <strain evidence="7">cv. Huhao1</strain>
        <tissue evidence="6">Leaf</tissue>
    </source>
</reference>
<dbReference type="SUPFAM" id="SSF56112">
    <property type="entry name" value="Protein kinase-like (PK-like)"/>
    <property type="match status" value="1"/>
</dbReference>
<dbReference type="PANTHER" id="PTHR45621">
    <property type="entry name" value="OS01G0588500 PROTEIN-RELATED"/>
    <property type="match status" value="1"/>
</dbReference>
<keyword evidence="6" id="KW-0418">Kinase</keyword>
<proteinExistence type="predicted"/>
<comment type="subcellular location">
    <subcellularLocation>
        <location evidence="1">Cell membrane</location>
    </subcellularLocation>
</comment>
<dbReference type="InterPro" id="IPR050823">
    <property type="entry name" value="Plant_Ser_Thr_Prot_Kinase"/>
</dbReference>
<keyword evidence="3" id="KW-0067">ATP-binding</keyword>
<keyword evidence="7" id="KW-1185">Reference proteome</keyword>
<dbReference type="PROSITE" id="PS00107">
    <property type="entry name" value="PROTEIN_KINASE_ATP"/>
    <property type="match status" value="1"/>
</dbReference>
<evidence type="ECO:0000313" key="6">
    <source>
        <dbReference type="EMBL" id="PWA43492.1"/>
    </source>
</evidence>
<sequence>MTEVVASLHVVLELQEKYGNSVNSLGTMGFTWRIHKYLVSTTKHNSDQSGTSLPKSLENNREGGNLLERPHRHVELVAKDVKLFKYGELKSATRNFGFDTCIGVGTHGTVYEGWVDNTTNLPCKHDTGLLVSVIRLHSYKLLDLEMLKEFSHPNLVEFIGYCLFEEQLFLVHEFMLNGNFEDQLLSGAIAQLPLVTKVKIAVGIARGIRFLHVTEQDVCTHVHEGGTIGMSHLNRRKILFDEDFTVKLAGYDITKIVHGHYPQSSLNFNGLVDGDYYPGCDPLVLQSNLSGFKVIFAEVVTGEQISSESKLKKIDLIWRQRRGRSLSSIAEICFGICNDVDSESNMLKVLKKYEKYIHVRARPIGHTQHR</sequence>
<dbReference type="Gene3D" id="3.30.200.20">
    <property type="entry name" value="Phosphorylase Kinase, domain 1"/>
    <property type="match status" value="1"/>
</dbReference>
<protein>
    <submittedName>
        <fullName evidence="6">Serine/threonine/dual specificity protein kinase, catalytic domain-containing protein</fullName>
    </submittedName>
</protein>
<feature type="binding site" evidence="3">
    <location>
        <position position="124"/>
    </location>
    <ligand>
        <name>ATP</name>
        <dbReference type="ChEBI" id="CHEBI:30616"/>
    </ligand>
</feature>
<gene>
    <name evidence="6" type="ORF">CTI12_AA536170</name>
</gene>
<dbReference type="Gene3D" id="1.10.510.10">
    <property type="entry name" value="Transferase(Phosphotransferase) domain 1"/>
    <property type="match status" value="1"/>
</dbReference>
<evidence type="ECO:0000256" key="2">
    <source>
        <dbReference type="ARBA" id="ARBA00022475"/>
    </source>
</evidence>
<dbReference type="AlphaFoldDB" id="A0A2U1L3A2"/>
<dbReference type="PROSITE" id="PS50011">
    <property type="entry name" value="PROTEIN_KINASE_DOM"/>
    <property type="match status" value="1"/>
</dbReference>
<feature type="compositionally biased region" description="Polar residues" evidence="4">
    <location>
        <begin position="43"/>
        <end position="54"/>
    </location>
</feature>
<dbReference type="GO" id="GO:0005524">
    <property type="term" value="F:ATP binding"/>
    <property type="evidence" value="ECO:0007669"/>
    <property type="project" value="UniProtKB-UniRule"/>
</dbReference>
<dbReference type="OrthoDB" id="1690048at2759"/>
<evidence type="ECO:0000256" key="3">
    <source>
        <dbReference type="PROSITE-ProRule" id="PRU10141"/>
    </source>
</evidence>
<keyword evidence="2" id="KW-1003">Cell membrane</keyword>
<evidence type="ECO:0000256" key="4">
    <source>
        <dbReference type="SAM" id="MobiDB-lite"/>
    </source>
</evidence>
<dbReference type="STRING" id="35608.A0A2U1L3A2"/>
<organism evidence="6 7">
    <name type="scientific">Artemisia annua</name>
    <name type="common">Sweet wormwood</name>
    <dbReference type="NCBI Taxonomy" id="35608"/>
    <lineage>
        <taxon>Eukaryota</taxon>
        <taxon>Viridiplantae</taxon>
        <taxon>Streptophyta</taxon>
        <taxon>Embryophyta</taxon>
        <taxon>Tracheophyta</taxon>
        <taxon>Spermatophyta</taxon>
        <taxon>Magnoliopsida</taxon>
        <taxon>eudicotyledons</taxon>
        <taxon>Gunneridae</taxon>
        <taxon>Pentapetalae</taxon>
        <taxon>asterids</taxon>
        <taxon>campanulids</taxon>
        <taxon>Asterales</taxon>
        <taxon>Asteraceae</taxon>
        <taxon>Asteroideae</taxon>
        <taxon>Anthemideae</taxon>
        <taxon>Artemisiinae</taxon>
        <taxon>Artemisia</taxon>
    </lineage>
</organism>
<evidence type="ECO:0000313" key="7">
    <source>
        <dbReference type="Proteomes" id="UP000245207"/>
    </source>
</evidence>
<dbReference type="GO" id="GO:0005886">
    <property type="term" value="C:plasma membrane"/>
    <property type="evidence" value="ECO:0007669"/>
    <property type="project" value="UniProtKB-SubCell"/>
</dbReference>
<accession>A0A2U1L3A2</accession>
<dbReference type="EMBL" id="PKPP01011799">
    <property type="protein sequence ID" value="PWA43492.1"/>
    <property type="molecule type" value="Genomic_DNA"/>
</dbReference>
<dbReference type="Proteomes" id="UP000245207">
    <property type="component" value="Unassembled WGS sequence"/>
</dbReference>
<dbReference type="InterPro" id="IPR000719">
    <property type="entry name" value="Prot_kinase_dom"/>
</dbReference>
<keyword evidence="3" id="KW-0547">Nucleotide-binding</keyword>